<gene>
    <name evidence="1" type="ORF">POCULU_LOCUS7033</name>
</gene>
<reference evidence="1" key="1">
    <citation type="submission" date="2021-06" db="EMBL/GenBank/DDBJ databases">
        <authorList>
            <person name="Kallberg Y."/>
            <person name="Tangrot J."/>
            <person name="Rosling A."/>
        </authorList>
    </citation>
    <scope>NUCLEOTIDE SEQUENCE</scope>
    <source>
        <strain evidence="1">IA702</strain>
    </source>
</reference>
<proteinExistence type="predicted"/>
<feature type="non-terminal residue" evidence="1">
    <location>
        <position position="1"/>
    </location>
</feature>
<dbReference type="EMBL" id="CAJVPJ010001464">
    <property type="protein sequence ID" value="CAG8592198.1"/>
    <property type="molecule type" value="Genomic_DNA"/>
</dbReference>
<evidence type="ECO:0000313" key="2">
    <source>
        <dbReference type="Proteomes" id="UP000789572"/>
    </source>
</evidence>
<dbReference type="Proteomes" id="UP000789572">
    <property type="component" value="Unassembled WGS sequence"/>
</dbReference>
<evidence type="ECO:0000313" key="1">
    <source>
        <dbReference type="EMBL" id="CAG8592198.1"/>
    </source>
</evidence>
<keyword evidence="2" id="KW-1185">Reference proteome</keyword>
<sequence>MDQHINIPMNELIMETMSSMSSEMKEMWSLIVKLKKPYKYPQRIRLDVIPPIPQIQRPHVNGHDSESIPELRNNPQDVMPVPELDYLAIQDDLGSYTRKNEPAQYSISRLDRYESTGQMMKKMEDQNEVQCQTPETAMTIATTLMESLHNPTPSGLEKMNMTDQTTIALSMEEIDQILNTLSMRLNAMEGSL</sequence>
<accession>A0A9N9G8D9</accession>
<protein>
    <submittedName>
        <fullName evidence="1">3423_t:CDS:1</fullName>
    </submittedName>
</protein>
<dbReference type="AlphaFoldDB" id="A0A9N9G8D9"/>
<name>A0A9N9G8D9_9GLOM</name>
<feature type="non-terminal residue" evidence="1">
    <location>
        <position position="192"/>
    </location>
</feature>
<comment type="caution">
    <text evidence="1">The sequence shown here is derived from an EMBL/GenBank/DDBJ whole genome shotgun (WGS) entry which is preliminary data.</text>
</comment>
<organism evidence="1 2">
    <name type="scientific">Paraglomus occultum</name>
    <dbReference type="NCBI Taxonomy" id="144539"/>
    <lineage>
        <taxon>Eukaryota</taxon>
        <taxon>Fungi</taxon>
        <taxon>Fungi incertae sedis</taxon>
        <taxon>Mucoromycota</taxon>
        <taxon>Glomeromycotina</taxon>
        <taxon>Glomeromycetes</taxon>
        <taxon>Paraglomerales</taxon>
        <taxon>Paraglomeraceae</taxon>
        <taxon>Paraglomus</taxon>
    </lineage>
</organism>